<dbReference type="RefSeq" id="WP_027894571.1">
    <property type="nucleotide sequence ID" value="NZ_CP027569.1"/>
</dbReference>
<evidence type="ECO:0000256" key="13">
    <source>
        <dbReference type="PROSITE-ProRule" id="PRU01023"/>
    </source>
</evidence>
<evidence type="ECO:0000256" key="9">
    <source>
        <dbReference type="ARBA" id="ARBA00022884"/>
    </source>
</evidence>
<dbReference type="InterPro" id="IPR029063">
    <property type="entry name" value="SAM-dependent_MTases_sf"/>
</dbReference>
<evidence type="ECO:0000256" key="6">
    <source>
        <dbReference type="ARBA" id="ARBA00022603"/>
    </source>
</evidence>
<dbReference type="NCBIfam" id="NF011494">
    <property type="entry name" value="PRK14902.1"/>
    <property type="match status" value="1"/>
</dbReference>
<comment type="catalytic activity">
    <reaction evidence="12">
        <text>cytidine(967) in 16S rRNA + S-adenosyl-L-methionine = 5-methylcytidine(967) in 16S rRNA + S-adenosyl-L-homocysteine + H(+)</text>
        <dbReference type="Rhea" id="RHEA:42748"/>
        <dbReference type="Rhea" id="RHEA-COMP:10219"/>
        <dbReference type="Rhea" id="RHEA-COMP:10220"/>
        <dbReference type="ChEBI" id="CHEBI:15378"/>
        <dbReference type="ChEBI" id="CHEBI:57856"/>
        <dbReference type="ChEBI" id="CHEBI:59789"/>
        <dbReference type="ChEBI" id="CHEBI:74483"/>
        <dbReference type="ChEBI" id="CHEBI:82748"/>
        <dbReference type="EC" id="2.1.1.176"/>
    </reaction>
</comment>
<dbReference type="InterPro" id="IPR004573">
    <property type="entry name" value="rRNA_ssu_MeTfrase_B"/>
</dbReference>
<keyword evidence="8 13" id="KW-0949">S-adenosyl-L-methionine</keyword>
<evidence type="ECO:0000256" key="11">
    <source>
        <dbReference type="ARBA" id="ARBA00031088"/>
    </source>
</evidence>
<proteinExistence type="inferred from homology"/>
<dbReference type="GO" id="GO:0008649">
    <property type="term" value="F:rRNA methyltransferase activity"/>
    <property type="evidence" value="ECO:0007669"/>
    <property type="project" value="InterPro"/>
</dbReference>
<dbReference type="PANTHER" id="PTHR22807:SF53">
    <property type="entry name" value="RIBOSOMAL RNA SMALL SUBUNIT METHYLTRANSFERASE B-RELATED"/>
    <property type="match status" value="1"/>
</dbReference>
<evidence type="ECO:0000259" key="14">
    <source>
        <dbReference type="PROSITE" id="PS51686"/>
    </source>
</evidence>
<comment type="similarity">
    <text evidence="13">Belongs to the class I-like SAM-binding methyltransferase superfamily. RsmB/NOP family.</text>
</comment>
<dbReference type="NCBIfam" id="TIGR00563">
    <property type="entry name" value="rsmB"/>
    <property type="match status" value="1"/>
</dbReference>
<dbReference type="Pfam" id="PF01189">
    <property type="entry name" value="Methyltr_RsmB-F"/>
    <property type="match status" value="1"/>
</dbReference>
<comment type="function">
    <text evidence="1">Specifically methylates the cytosine at position 967 (m5C967) of 16S rRNA.</text>
</comment>
<dbReference type="PANTHER" id="PTHR22807">
    <property type="entry name" value="NOP2 YEAST -RELATED NOL1/NOP2/FMU SUN DOMAIN-CONTAINING"/>
    <property type="match status" value="1"/>
</dbReference>
<dbReference type="InterPro" id="IPR035926">
    <property type="entry name" value="NusB-like_sf"/>
</dbReference>
<dbReference type="PRINTS" id="PR02008">
    <property type="entry name" value="RCMTFAMILY"/>
</dbReference>
<dbReference type="Pfam" id="PF01029">
    <property type="entry name" value="NusB"/>
    <property type="match status" value="1"/>
</dbReference>
<evidence type="ECO:0000313" key="16">
    <source>
        <dbReference type="Proteomes" id="UP000238358"/>
    </source>
</evidence>
<dbReference type="OrthoDB" id="9810297at2"/>
<evidence type="ECO:0000256" key="7">
    <source>
        <dbReference type="ARBA" id="ARBA00022679"/>
    </source>
</evidence>
<evidence type="ECO:0000256" key="5">
    <source>
        <dbReference type="ARBA" id="ARBA00022552"/>
    </source>
</evidence>
<dbReference type="GO" id="GO:0005737">
    <property type="term" value="C:cytoplasm"/>
    <property type="evidence" value="ECO:0007669"/>
    <property type="project" value="UniProtKB-SubCell"/>
</dbReference>
<dbReference type="AlphaFoldDB" id="A0A2S0M9F8"/>
<keyword evidence="7 13" id="KW-0808">Transferase</keyword>
<dbReference type="GO" id="GO:0006355">
    <property type="term" value="P:regulation of DNA-templated transcription"/>
    <property type="evidence" value="ECO:0007669"/>
    <property type="project" value="InterPro"/>
</dbReference>
<keyword evidence="4" id="KW-0963">Cytoplasm</keyword>
<protein>
    <recommendedName>
        <fullName evidence="3">16S rRNA (cytosine(967)-C(5))-methyltransferase</fullName>
        <ecNumber evidence="3">2.1.1.176</ecNumber>
    </recommendedName>
    <alternativeName>
        <fullName evidence="10">16S rRNA m5C967 methyltransferase</fullName>
    </alternativeName>
    <alternativeName>
        <fullName evidence="11">rRNA (cytosine-C(5)-)-methyltransferase RsmB</fullName>
    </alternativeName>
</protein>
<dbReference type="PROSITE" id="PS51686">
    <property type="entry name" value="SAM_MT_RSMB_NOP"/>
    <property type="match status" value="1"/>
</dbReference>
<dbReference type="FunFam" id="3.40.50.150:FF:000022">
    <property type="entry name" value="Ribosomal RNA small subunit methyltransferase B"/>
    <property type="match status" value="1"/>
</dbReference>
<feature type="binding site" evidence="13">
    <location>
        <begin position="260"/>
        <end position="266"/>
    </location>
    <ligand>
        <name>S-adenosyl-L-methionine</name>
        <dbReference type="ChEBI" id="CHEBI:59789"/>
    </ligand>
</feature>
<evidence type="ECO:0000256" key="12">
    <source>
        <dbReference type="ARBA" id="ARBA00047283"/>
    </source>
</evidence>
<dbReference type="InterPro" id="IPR023267">
    <property type="entry name" value="RCMT"/>
</dbReference>
<evidence type="ECO:0000256" key="1">
    <source>
        <dbReference type="ARBA" id="ARBA00002724"/>
    </source>
</evidence>
<dbReference type="Gene3D" id="3.30.70.1170">
    <property type="entry name" value="Sun protein, domain 3"/>
    <property type="match status" value="1"/>
</dbReference>
<sequence length="446" mass="50335">MNVREIAFQSLLTICRDEGYSNIVVSKAIQKHQFADRDRRFYTELVYGTLRCLNYLDWIISQISTRKLKKLDPVCLAIIRLGLYQIFGMTKVPESAACNEAVKMATKFGNKGMAKFVNAMLRNSIRRRDQFIIPDKDKKLTAYLALTYHQQDWLVRRWLEEYGPDDTERLCQYFDTIPALCLRVNTAVTSREDLLAELEKQGQPARPAAISPDGIYLDGNPGIHELTCLRDGRAIIQDEPSQLVAHIVDPQPHEVVFDVCAAPGGKTTHLATLGGPSCVVYGGDIHEHKLRLIEYNAQKLGLKNVRTLLQNGCTIGQKYAGKADRVLVDAPCSGLGVLRHKIDLRWRKNPSDLRTLPALQRRILDSASQCVRPGGVLVYSTCTMNDDENSRIVADFLKNHPEFHVENATQWLTVPGHEGPFIQLLPQRDNLDGFFIARMKKEGGHE</sequence>
<dbReference type="InterPro" id="IPR049560">
    <property type="entry name" value="MeTrfase_RsmB-F_NOP2_cat"/>
</dbReference>
<dbReference type="Gene3D" id="1.10.940.10">
    <property type="entry name" value="NusB-like"/>
    <property type="match status" value="1"/>
</dbReference>
<evidence type="ECO:0000256" key="3">
    <source>
        <dbReference type="ARBA" id="ARBA00012140"/>
    </source>
</evidence>
<keyword evidence="6 13" id="KW-0489">Methyltransferase</keyword>
<dbReference type="Gene3D" id="3.40.50.150">
    <property type="entry name" value="Vaccinia Virus protein VP39"/>
    <property type="match status" value="1"/>
</dbReference>
<evidence type="ECO:0000256" key="4">
    <source>
        <dbReference type="ARBA" id="ARBA00022490"/>
    </source>
</evidence>
<comment type="caution">
    <text evidence="13">Lacks conserved residue(s) required for the propagation of feature annotation.</text>
</comment>
<dbReference type="GO" id="GO:0003723">
    <property type="term" value="F:RNA binding"/>
    <property type="evidence" value="ECO:0007669"/>
    <property type="project" value="UniProtKB-UniRule"/>
</dbReference>
<evidence type="ECO:0000313" key="15">
    <source>
        <dbReference type="EMBL" id="AVO28095.1"/>
    </source>
</evidence>
<organism evidence="15 16">
    <name type="scientific">Megasphaera elsdenii</name>
    <dbReference type="NCBI Taxonomy" id="907"/>
    <lineage>
        <taxon>Bacteria</taxon>
        <taxon>Bacillati</taxon>
        <taxon>Bacillota</taxon>
        <taxon>Negativicutes</taxon>
        <taxon>Veillonellales</taxon>
        <taxon>Veillonellaceae</taxon>
        <taxon>Megasphaera</taxon>
    </lineage>
</organism>
<keyword evidence="9 13" id="KW-0694">RNA-binding</keyword>
<evidence type="ECO:0000256" key="2">
    <source>
        <dbReference type="ARBA" id="ARBA00004496"/>
    </source>
</evidence>
<dbReference type="Pfam" id="PF22458">
    <property type="entry name" value="RsmF-B_ferredox"/>
    <property type="match status" value="1"/>
</dbReference>
<dbReference type="InterPro" id="IPR001678">
    <property type="entry name" value="MeTrfase_RsmB-F_NOP2_dom"/>
</dbReference>
<dbReference type="EMBL" id="CP027569">
    <property type="protein sequence ID" value="AVO28095.1"/>
    <property type="molecule type" value="Genomic_DNA"/>
</dbReference>
<evidence type="ECO:0000256" key="10">
    <source>
        <dbReference type="ARBA" id="ARBA00030399"/>
    </source>
</evidence>
<feature type="domain" description="SAM-dependent MTase RsmB/NOP-type" evidence="14">
    <location>
        <begin position="170"/>
        <end position="442"/>
    </location>
</feature>
<dbReference type="EC" id="2.1.1.176" evidence="3"/>
<feature type="active site" description="Nucleophile" evidence="13">
    <location>
        <position position="382"/>
    </location>
</feature>
<dbReference type="SUPFAM" id="SSF48013">
    <property type="entry name" value="NusB-like"/>
    <property type="match status" value="1"/>
</dbReference>
<accession>A0A2S0M9F8</accession>
<gene>
    <name evidence="15" type="ORF">C6Y28_10900</name>
</gene>
<dbReference type="Proteomes" id="UP000238358">
    <property type="component" value="Chromosome"/>
</dbReference>
<comment type="subcellular location">
    <subcellularLocation>
        <location evidence="2">Cytoplasm</location>
    </subcellularLocation>
</comment>
<reference evidence="15 16" key="1">
    <citation type="journal article" date="2018" name="Genome Announc.">
        <title>Complete genomes of two Megasphaera elsdenii strains, NCIMB 702410 and ATCC 25940.</title>
        <authorList>
            <person name="Hatmaker E.A."/>
            <person name="O'Dell K."/>
            <person name="Riley L.A."/>
            <person name="Klingeman D.M."/>
            <person name="Guss A.M."/>
        </authorList>
    </citation>
    <scope>NUCLEOTIDE SEQUENCE [LARGE SCALE GENOMIC DNA]</scope>
    <source>
        <strain evidence="15 16">NCIMB702410</strain>
    </source>
</reference>
<evidence type="ECO:0000256" key="8">
    <source>
        <dbReference type="ARBA" id="ARBA00022691"/>
    </source>
</evidence>
<dbReference type="SUPFAM" id="SSF53335">
    <property type="entry name" value="S-adenosyl-L-methionine-dependent methyltransferases"/>
    <property type="match status" value="1"/>
</dbReference>
<feature type="binding site" evidence="13">
    <location>
        <position position="284"/>
    </location>
    <ligand>
        <name>S-adenosyl-L-methionine</name>
        <dbReference type="ChEBI" id="CHEBI:59789"/>
    </ligand>
</feature>
<name>A0A2S0M9F8_MEGEL</name>
<dbReference type="InterPro" id="IPR054728">
    <property type="entry name" value="RsmB-like_ferredoxin"/>
</dbReference>
<dbReference type="InterPro" id="IPR006027">
    <property type="entry name" value="NusB_RsmB_TIM44"/>
</dbReference>
<dbReference type="CDD" id="cd02440">
    <property type="entry name" value="AdoMet_MTases"/>
    <property type="match status" value="1"/>
</dbReference>
<keyword evidence="5" id="KW-0698">rRNA processing</keyword>
<feature type="binding site" evidence="13">
    <location>
        <position position="329"/>
    </location>
    <ligand>
        <name>S-adenosyl-L-methionine</name>
        <dbReference type="ChEBI" id="CHEBI:59789"/>
    </ligand>
</feature>